<accession>A0AAV3ZZI2</accession>
<evidence type="ECO:0008006" key="4">
    <source>
        <dbReference type="Google" id="ProtNLM"/>
    </source>
</evidence>
<dbReference type="AlphaFoldDB" id="A0AAV3ZZI2"/>
<gene>
    <name evidence="2" type="ORF">PoB_002711000</name>
</gene>
<feature type="compositionally biased region" description="Polar residues" evidence="1">
    <location>
        <begin position="97"/>
        <end position="107"/>
    </location>
</feature>
<dbReference type="EMBL" id="BLXT01003136">
    <property type="protein sequence ID" value="GFO00605.1"/>
    <property type="molecule type" value="Genomic_DNA"/>
</dbReference>
<evidence type="ECO:0000256" key="1">
    <source>
        <dbReference type="SAM" id="MobiDB-lite"/>
    </source>
</evidence>
<protein>
    <recommendedName>
        <fullName evidence="4">BHLH domain-containing protein</fullName>
    </recommendedName>
</protein>
<dbReference type="Proteomes" id="UP000735302">
    <property type="component" value="Unassembled WGS sequence"/>
</dbReference>
<evidence type="ECO:0000313" key="3">
    <source>
        <dbReference type="Proteomes" id="UP000735302"/>
    </source>
</evidence>
<organism evidence="2 3">
    <name type="scientific">Plakobranchus ocellatus</name>
    <dbReference type="NCBI Taxonomy" id="259542"/>
    <lineage>
        <taxon>Eukaryota</taxon>
        <taxon>Metazoa</taxon>
        <taxon>Spiralia</taxon>
        <taxon>Lophotrochozoa</taxon>
        <taxon>Mollusca</taxon>
        <taxon>Gastropoda</taxon>
        <taxon>Heterobranchia</taxon>
        <taxon>Euthyneura</taxon>
        <taxon>Panpulmonata</taxon>
        <taxon>Sacoglossa</taxon>
        <taxon>Placobranchoidea</taxon>
        <taxon>Plakobranchidae</taxon>
        <taxon>Plakobranchus</taxon>
    </lineage>
</organism>
<proteinExistence type="predicted"/>
<comment type="caution">
    <text evidence="2">The sequence shown here is derived from an EMBL/GenBank/DDBJ whole genome shotgun (WGS) entry which is preliminary data.</text>
</comment>
<name>A0AAV3ZZI2_9GAST</name>
<reference evidence="2 3" key="1">
    <citation type="journal article" date="2021" name="Elife">
        <title>Chloroplast acquisition without the gene transfer in kleptoplastic sea slugs, Plakobranchus ocellatus.</title>
        <authorList>
            <person name="Maeda T."/>
            <person name="Takahashi S."/>
            <person name="Yoshida T."/>
            <person name="Shimamura S."/>
            <person name="Takaki Y."/>
            <person name="Nagai Y."/>
            <person name="Toyoda A."/>
            <person name="Suzuki Y."/>
            <person name="Arimoto A."/>
            <person name="Ishii H."/>
            <person name="Satoh N."/>
            <person name="Nishiyama T."/>
            <person name="Hasebe M."/>
            <person name="Maruyama T."/>
            <person name="Minagawa J."/>
            <person name="Obokata J."/>
            <person name="Shigenobu S."/>
        </authorList>
    </citation>
    <scope>NUCLEOTIDE SEQUENCE [LARGE SCALE GENOMIC DNA]</scope>
</reference>
<sequence>MMDRLNLHAHTGVVWSASCQTTGGLRRYLEEKHIGEAPKIPRRKMPKFYRRPSCQHSKPQVFSGTIVAPPGFENCERFGSNGSGLKRPGLKSGASARIQNVQPQTKSRSGKESSYEENWSRKNGVHIPFPQPQFQNNSAFLGNRTDTRCDPMVTDPENHLSKRAPPRGRSAPLARSHLTSTLNPSPDQQTSPSNALGLRKDTPLPITMTSYGDHPRDHKADNLTTSNEEDNKTKPKLFARKTWHNAFEKIINNPEKSESSAAHEHILAKCISIPTKFTLQEQAARFVTVMKSSAAHFSAALTSADGRLPDRPMSTGPNSPIQPMIRAQSAPPLAHRNSRREMQRRFSTEAWYQKALPMLRAIPAYMPKVDEGPCSDLEEIAKRLSRTTAATRAREAATNKVVCREPDSREIIHIRTEHSSKPNRKLVTADMINNMLRFKGQRQVPGSNMQEIVERLSSCEPNKIPDARRIVPAENQHQVGIMNTLSWKGKDPLQREGVNTAGLEAFLQRVNVK</sequence>
<feature type="compositionally biased region" description="Polar residues" evidence="1">
    <location>
        <begin position="177"/>
        <end position="194"/>
    </location>
</feature>
<evidence type="ECO:0000313" key="2">
    <source>
        <dbReference type="EMBL" id="GFO00605.1"/>
    </source>
</evidence>
<keyword evidence="3" id="KW-1185">Reference proteome</keyword>
<feature type="compositionally biased region" description="Basic and acidic residues" evidence="1">
    <location>
        <begin position="109"/>
        <end position="120"/>
    </location>
</feature>
<dbReference type="PROSITE" id="PS51257">
    <property type="entry name" value="PROKAR_LIPOPROTEIN"/>
    <property type="match status" value="1"/>
</dbReference>
<feature type="region of interest" description="Disordered" evidence="1">
    <location>
        <begin position="79"/>
        <end position="232"/>
    </location>
</feature>